<feature type="domain" description="TonB-dependent receptor-like beta-barrel" evidence="10">
    <location>
        <begin position="470"/>
        <end position="927"/>
    </location>
</feature>
<keyword evidence="4 8" id="KW-0812">Transmembrane</keyword>
<evidence type="ECO:0000256" key="5">
    <source>
        <dbReference type="ARBA" id="ARBA00023077"/>
    </source>
</evidence>
<keyword evidence="3 8" id="KW-1134">Transmembrane beta strand</keyword>
<evidence type="ECO:0000256" key="9">
    <source>
        <dbReference type="RuleBase" id="RU003357"/>
    </source>
</evidence>
<dbReference type="SUPFAM" id="SSF49464">
    <property type="entry name" value="Carboxypeptidase regulatory domain-like"/>
    <property type="match status" value="1"/>
</dbReference>
<comment type="subcellular location">
    <subcellularLocation>
        <location evidence="1 8">Cell outer membrane</location>
        <topology evidence="1 8">Multi-pass membrane protein</topology>
    </subcellularLocation>
</comment>
<evidence type="ECO:0000256" key="8">
    <source>
        <dbReference type="PROSITE-ProRule" id="PRU01360"/>
    </source>
</evidence>
<dbReference type="Pfam" id="PF13715">
    <property type="entry name" value="CarbopepD_reg_2"/>
    <property type="match status" value="1"/>
</dbReference>
<organism evidence="12 13">
    <name type="scientific">Anditalea andensis</name>
    <dbReference type="NCBI Taxonomy" id="1048983"/>
    <lineage>
        <taxon>Bacteria</taxon>
        <taxon>Pseudomonadati</taxon>
        <taxon>Bacteroidota</taxon>
        <taxon>Cytophagia</taxon>
        <taxon>Cytophagales</taxon>
        <taxon>Cytophagaceae</taxon>
        <taxon>Anditalea</taxon>
    </lineage>
</organism>
<dbReference type="InterPro" id="IPR036942">
    <property type="entry name" value="Beta-barrel_TonB_sf"/>
</dbReference>
<evidence type="ECO:0000259" key="10">
    <source>
        <dbReference type="Pfam" id="PF00593"/>
    </source>
</evidence>
<dbReference type="NCBIfam" id="TIGR04057">
    <property type="entry name" value="SusC_RagA_signa"/>
    <property type="match status" value="1"/>
</dbReference>
<evidence type="ECO:0000256" key="7">
    <source>
        <dbReference type="ARBA" id="ARBA00023237"/>
    </source>
</evidence>
<sequence>MTPSRIYGQIQASARVISAEDSQPLAGTLVKVTGTSVVAVSDGEGRFELNLEPGEYPLQFTMLGFLTTEITVTFPWETERDFVLEQDSYGLDEVEVLSTGYQQLPKERVTGSFVHIDRELLERRVSPGILERLEDVTSGLIFNRRGGPGDRINIRGRSTLFANSQPLIIVDNFPYDGDIQNINPNDVESITVLRDAAAASIWGAQAGNGVIVITTKRGIKGQRPTVSINSNTTIGERPDAFYRPVMSPTEVIGMERELFGRNYYNNQIINVNRPPLTPGVEALFEHRAGRITESELENRLSGYAGHDVRNDFDRYFYRSTHLQQYSASVSGGSDHHSYLFSAGYDRNSEELVGNQNIRISLQARNDWKLLNDRLAIHSTIYYAKASRERSNEGVGNIYFSGANPTYAYARMADSNGNPLPVVRNHRRDFILDAEHNGLLNWEYYPLDELRRNPERNLSDDLRLNSGLSYQLTPDLIAEVQYQYWTNRGSSDQHFAYESYFTRNLINQYTQVGPQEDLSFPIPRTGILDVGHQIAQTHNVRGNLRYRKDWGEKNELNALAGIELKDYQLQGQTARYYGYNPNLAASVPMDHLTRYPMYYNNGLLQAVPFRGELTDLVDRFYSYYANAAYSYDKRLDLTISVRRDQSNLFGVDANQRGVPLYSAGAGWLLSNEGFYNWEALPYLKLRSSFGFNGNVDKSLAAETTALYLTGSGSSINPGLPYGRIMNPPNPDLRWERIRIINLGLDFESRSGRLTGNVEYYWKQGLDLIGDAMMPPSSGVTEFRGNTAQTQSEGFDLILKTGNIQGRFAWNSTFLFSTNREIVKEYLLDPPLNNILANGEGTSGLVAPVEGRPLFSIFSYRWAGLDPDNGNPRGFLNGEASNNYLAIINNSAVEDLVYHGSARPTLFGALRNDFSYGGFTLSANISYRMGYFYRRESVLYNPVLTGTRGHADFSQRWQVPGDELITDVPSLPSGANLNRDNLYRYSEILVERGDHIRLQDVNLTYEWPVSRWNISLSRIQTYVYVNNLGILWKASDDAMDPDFRTMRPLRSVSLGARIDF</sequence>
<dbReference type="GO" id="GO:0009279">
    <property type="term" value="C:cell outer membrane"/>
    <property type="evidence" value="ECO:0007669"/>
    <property type="project" value="UniProtKB-SubCell"/>
</dbReference>
<dbReference type="InterPro" id="IPR023997">
    <property type="entry name" value="TonB-dep_OMP_SusC/RagA_CS"/>
</dbReference>
<dbReference type="InterPro" id="IPR008969">
    <property type="entry name" value="CarboxyPept-like_regulatory"/>
</dbReference>
<dbReference type="EMBL" id="JMIH01000058">
    <property type="protein sequence ID" value="KEO71600.1"/>
    <property type="molecule type" value="Genomic_DNA"/>
</dbReference>
<evidence type="ECO:0000259" key="11">
    <source>
        <dbReference type="Pfam" id="PF07715"/>
    </source>
</evidence>
<evidence type="ECO:0000256" key="1">
    <source>
        <dbReference type="ARBA" id="ARBA00004571"/>
    </source>
</evidence>
<keyword evidence="7 8" id="KW-0998">Cell outer membrane</keyword>
<name>A0A074KTP3_9BACT</name>
<comment type="caution">
    <text evidence="12">The sequence shown here is derived from an EMBL/GenBank/DDBJ whole genome shotgun (WGS) entry which is preliminary data.</text>
</comment>
<dbReference type="NCBIfam" id="TIGR04056">
    <property type="entry name" value="OMP_RagA_SusC"/>
    <property type="match status" value="1"/>
</dbReference>
<dbReference type="Gene3D" id="2.170.130.10">
    <property type="entry name" value="TonB-dependent receptor, plug domain"/>
    <property type="match status" value="1"/>
</dbReference>
<evidence type="ECO:0000256" key="2">
    <source>
        <dbReference type="ARBA" id="ARBA00022448"/>
    </source>
</evidence>
<accession>A0A074KTP3</accession>
<dbReference type="InterPro" id="IPR039426">
    <property type="entry name" value="TonB-dep_rcpt-like"/>
</dbReference>
<dbReference type="SUPFAM" id="SSF56935">
    <property type="entry name" value="Porins"/>
    <property type="match status" value="1"/>
</dbReference>
<protein>
    <recommendedName>
        <fullName evidence="14">TonB-dependent receptor plug domain-containing protein</fullName>
    </recommendedName>
</protein>
<evidence type="ECO:0000256" key="6">
    <source>
        <dbReference type="ARBA" id="ARBA00023136"/>
    </source>
</evidence>
<keyword evidence="5 9" id="KW-0798">TonB box</keyword>
<reference evidence="12 13" key="1">
    <citation type="submission" date="2014-04" db="EMBL/GenBank/DDBJ databases">
        <title>Characterization and application of a salt tolerant electro-active bacterium.</title>
        <authorList>
            <person name="Yang L."/>
            <person name="Wei S."/>
            <person name="Tay Q.X.M."/>
        </authorList>
    </citation>
    <scope>NUCLEOTIDE SEQUENCE [LARGE SCALE GENOMIC DNA]</scope>
    <source>
        <strain evidence="12 13">LY1</strain>
    </source>
</reference>
<dbReference type="Pfam" id="PF00593">
    <property type="entry name" value="TonB_dep_Rec_b-barrel"/>
    <property type="match status" value="1"/>
</dbReference>
<dbReference type="InterPro" id="IPR023996">
    <property type="entry name" value="TonB-dep_OMP_SusC/RagA"/>
</dbReference>
<evidence type="ECO:0008006" key="14">
    <source>
        <dbReference type="Google" id="ProtNLM"/>
    </source>
</evidence>
<keyword evidence="13" id="KW-1185">Reference proteome</keyword>
<dbReference type="InterPro" id="IPR000531">
    <property type="entry name" value="Beta-barrel_TonB"/>
</dbReference>
<dbReference type="Gene3D" id="2.40.170.20">
    <property type="entry name" value="TonB-dependent receptor, beta-barrel domain"/>
    <property type="match status" value="1"/>
</dbReference>
<evidence type="ECO:0000256" key="3">
    <source>
        <dbReference type="ARBA" id="ARBA00022452"/>
    </source>
</evidence>
<dbReference type="InterPro" id="IPR037066">
    <property type="entry name" value="Plug_dom_sf"/>
</dbReference>
<dbReference type="PROSITE" id="PS52016">
    <property type="entry name" value="TONB_DEPENDENT_REC_3"/>
    <property type="match status" value="1"/>
</dbReference>
<dbReference type="Pfam" id="PF07715">
    <property type="entry name" value="Plug"/>
    <property type="match status" value="1"/>
</dbReference>
<evidence type="ECO:0000313" key="13">
    <source>
        <dbReference type="Proteomes" id="UP000027821"/>
    </source>
</evidence>
<dbReference type="InterPro" id="IPR012910">
    <property type="entry name" value="Plug_dom"/>
</dbReference>
<gene>
    <name evidence="12" type="ORF">EL17_24125</name>
</gene>
<evidence type="ECO:0000256" key="4">
    <source>
        <dbReference type="ARBA" id="ARBA00022692"/>
    </source>
</evidence>
<proteinExistence type="inferred from homology"/>
<evidence type="ECO:0000313" key="12">
    <source>
        <dbReference type="EMBL" id="KEO71600.1"/>
    </source>
</evidence>
<dbReference type="AlphaFoldDB" id="A0A074KTP3"/>
<keyword evidence="6 8" id="KW-0472">Membrane</keyword>
<dbReference type="Proteomes" id="UP000027821">
    <property type="component" value="Unassembled WGS sequence"/>
</dbReference>
<dbReference type="eggNOG" id="COG4771">
    <property type="taxonomic scope" value="Bacteria"/>
</dbReference>
<dbReference type="Gene3D" id="2.60.40.1120">
    <property type="entry name" value="Carboxypeptidase-like, regulatory domain"/>
    <property type="match status" value="1"/>
</dbReference>
<keyword evidence="2 8" id="KW-0813">Transport</keyword>
<dbReference type="STRING" id="1048983.EL17_24125"/>
<feature type="domain" description="TonB-dependent receptor plug" evidence="11">
    <location>
        <begin position="106"/>
        <end position="210"/>
    </location>
</feature>
<comment type="similarity">
    <text evidence="8 9">Belongs to the TonB-dependent receptor family.</text>
</comment>